<dbReference type="STRING" id="1198114.AciX9_3737"/>
<evidence type="ECO:0000256" key="7">
    <source>
        <dbReference type="SAM" id="MobiDB-lite"/>
    </source>
</evidence>
<name>E8WVX9_GRATM</name>
<reference evidence="10" key="1">
    <citation type="submission" date="2011-01" db="EMBL/GenBank/DDBJ databases">
        <title>Complete sequence of chromosome of Acidobacterium sp. MP5ACTX9.</title>
        <authorList>
            <consortium name="US DOE Joint Genome Institute"/>
            <person name="Lucas S."/>
            <person name="Copeland A."/>
            <person name="Lapidus A."/>
            <person name="Cheng J.-F."/>
            <person name="Goodwin L."/>
            <person name="Pitluck S."/>
            <person name="Teshima H."/>
            <person name="Detter J.C."/>
            <person name="Han C."/>
            <person name="Tapia R."/>
            <person name="Land M."/>
            <person name="Hauser L."/>
            <person name="Kyrpides N."/>
            <person name="Ivanova N."/>
            <person name="Ovchinnikova G."/>
            <person name="Pagani I."/>
            <person name="Rawat S.R."/>
            <person name="Mannisto M."/>
            <person name="Haggblom M.M."/>
            <person name="Woyke T."/>
        </authorList>
    </citation>
    <scope>NUCLEOTIDE SEQUENCE [LARGE SCALE GENOMIC DNA]</scope>
    <source>
        <strain evidence="10">MP5ACTX9</strain>
    </source>
</reference>
<dbReference type="InterPro" id="IPR039426">
    <property type="entry name" value="TonB-dep_rcpt-like"/>
</dbReference>
<keyword evidence="3" id="KW-1134">Transmembrane beta strand</keyword>
<organism evidence="10">
    <name type="scientific">Granulicella tundricola (strain ATCC BAA-1859 / DSM 23138 / MP5ACTX9)</name>
    <dbReference type="NCBI Taxonomy" id="1198114"/>
    <lineage>
        <taxon>Bacteria</taxon>
        <taxon>Pseudomonadati</taxon>
        <taxon>Acidobacteriota</taxon>
        <taxon>Terriglobia</taxon>
        <taxon>Terriglobales</taxon>
        <taxon>Acidobacteriaceae</taxon>
        <taxon>Granulicella</taxon>
    </lineage>
</organism>
<protein>
    <submittedName>
        <fullName evidence="9">Cna protein B-type domain protein</fullName>
    </submittedName>
</protein>
<keyword evidence="4" id="KW-0812">Transmembrane</keyword>
<evidence type="ECO:0000256" key="5">
    <source>
        <dbReference type="ARBA" id="ARBA00023136"/>
    </source>
</evidence>
<dbReference type="GO" id="GO:0044718">
    <property type="term" value="P:siderophore transmembrane transport"/>
    <property type="evidence" value="ECO:0007669"/>
    <property type="project" value="TreeGrafter"/>
</dbReference>
<dbReference type="HOGENOM" id="CLU_006298_0_0_0"/>
<evidence type="ECO:0000256" key="2">
    <source>
        <dbReference type="ARBA" id="ARBA00022448"/>
    </source>
</evidence>
<dbReference type="AlphaFoldDB" id="E8WVX9"/>
<evidence type="ECO:0000259" key="8">
    <source>
        <dbReference type="Pfam" id="PF25183"/>
    </source>
</evidence>
<feature type="domain" description="TonB-dependent transporter Oar-like beta-barrel" evidence="8">
    <location>
        <begin position="392"/>
        <end position="1142"/>
    </location>
</feature>
<dbReference type="InterPro" id="IPR036942">
    <property type="entry name" value="Beta-barrel_TonB_sf"/>
</dbReference>
<gene>
    <name evidence="9" type="ordered locus">AciX9_3737</name>
</gene>
<dbReference type="PaxDb" id="1198114-AciX9_3737"/>
<sequence length="1149" mass="122019">MLAAIPPRRTLSWSLMHSFRRSELYAATLAFSRLLQALGVLTALLLASPPDSAQSPVDGAIQGVVLDSRGAAVPHAALVLRNTDTGATRLGSTQSDGSFLLPHLPPGHYTLRITATEFVEAREIDLTVSLGETADLRTTLHLANLTPTAQTTDDTLARLSPALESTLTDSDLAQLPANAHRWQDLALTTSGAAPDQDDDGLFSANGLPSTQNSVLLDGASQNQSFSSVPAGSGSDAAPDPEADSDSAELATGPSHGLSRGRHAGIAYSFSQSAVREFRVTTQTYSALTGSAAGAILTSVSKSGGAIPHGSVFFLLRSQALAAANPLSLATTYNNGVATTQTIKPHDLRESYGGTMGGPIPHTAGMFGFYSFDQQRRGFPAISSPADPNFYTLTPTQLALLANRGVTRAASTAALTYLASITGSTPRRADQTLNFARLDWHATPHEEFGLQYNRVRWNSPAGLTDAPVVAVGRASLGNASGSLDAILARVTSTLSTRWINQFRLQYARDKQFETPQPNLPQEPGIGPGGQAPEVNIGPNGLLFGTPASLSQQAYPDERKLEAGDILSLQLGHHLLELGGSVSAVHDRVATLANAAGTFRYDSTRTTANAGGLVDFITDQTFNVNAYPNGGCPSINAAIHLFCFTSFSQSFGEQLAAFSTSEWAGFAQDTWRIRRNLNLTLGARYEYILLPIPTTPNSALDALFGTRAATSIFPEDRNNIGPRAGIAYEPFGNGHGTIRLGYGAYYGRLPGATIRSALADTALTNSTTRIRITPSAVTACPQVANQGFGYPCAFLTRPPAIVSSTTSAMMFDRHFRLPVVQQASLSLEGSLGRHASLSATYILNIDHQLQSSTDLNIAPSTSAAEFQLQGGTASPGVLSGETFVVPQYTARVTPTFGPVTDILSTANASYNALAVTAQMRGWHGLSARGSYTWSRAIDYGANLSATPRTNNQLDPFTNGYDKGLSALNYPQILRIVAVYAPRIHIQKRTTRTFLDHWELAPILLARSGRPYSYQLYGGPSLSGGHQSINGSGGALYLPTVGRNTLRLPSAINADLRISRAFTPGGHIRSEPLKLRLSAEIFNLPNRTNLSSVETRAFLVGTKTAGITPLVFQDAAAIAAEGLNTQPFGTPTAASTSLARERQIQLSLHLEF</sequence>
<feature type="region of interest" description="Disordered" evidence="7">
    <location>
        <begin position="222"/>
        <end position="257"/>
    </location>
</feature>
<dbReference type="SUPFAM" id="SSF56935">
    <property type="entry name" value="Porins"/>
    <property type="match status" value="1"/>
</dbReference>
<dbReference type="Proteomes" id="UP000000343">
    <property type="component" value="Chromosome"/>
</dbReference>
<evidence type="ECO:0000313" key="9">
    <source>
        <dbReference type="EMBL" id="ADW70738.1"/>
    </source>
</evidence>
<dbReference type="Pfam" id="PF25183">
    <property type="entry name" value="OMP_b-brl_4"/>
    <property type="match status" value="1"/>
</dbReference>
<evidence type="ECO:0000256" key="4">
    <source>
        <dbReference type="ARBA" id="ARBA00022692"/>
    </source>
</evidence>
<evidence type="ECO:0000256" key="3">
    <source>
        <dbReference type="ARBA" id="ARBA00022452"/>
    </source>
</evidence>
<dbReference type="PANTHER" id="PTHR30069">
    <property type="entry name" value="TONB-DEPENDENT OUTER MEMBRANE RECEPTOR"/>
    <property type="match status" value="1"/>
</dbReference>
<dbReference type="GO" id="GO:0030246">
    <property type="term" value="F:carbohydrate binding"/>
    <property type="evidence" value="ECO:0007669"/>
    <property type="project" value="InterPro"/>
</dbReference>
<dbReference type="InterPro" id="IPR057601">
    <property type="entry name" value="Oar-like_b-barrel"/>
</dbReference>
<keyword evidence="6" id="KW-0998">Cell outer membrane</keyword>
<dbReference type="PANTHER" id="PTHR30069:SF46">
    <property type="entry name" value="OAR PROTEIN"/>
    <property type="match status" value="1"/>
</dbReference>
<evidence type="ECO:0000256" key="6">
    <source>
        <dbReference type="ARBA" id="ARBA00023237"/>
    </source>
</evidence>
<dbReference type="GO" id="GO:0015344">
    <property type="term" value="F:siderophore uptake transmembrane transporter activity"/>
    <property type="evidence" value="ECO:0007669"/>
    <property type="project" value="TreeGrafter"/>
</dbReference>
<evidence type="ECO:0000256" key="1">
    <source>
        <dbReference type="ARBA" id="ARBA00004571"/>
    </source>
</evidence>
<dbReference type="Pfam" id="PF13620">
    <property type="entry name" value="CarboxypepD_reg"/>
    <property type="match status" value="1"/>
</dbReference>
<evidence type="ECO:0000313" key="10">
    <source>
        <dbReference type="Proteomes" id="UP000000343"/>
    </source>
</evidence>
<dbReference type="InterPro" id="IPR013784">
    <property type="entry name" value="Carb-bd-like_fold"/>
</dbReference>
<keyword evidence="5" id="KW-0472">Membrane</keyword>
<keyword evidence="2" id="KW-0813">Transport</keyword>
<dbReference type="EMBL" id="CP002480">
    <property type="protein sequence ID" value="ADW70738.1"/>
    <property type="molecule type" value="Genomic_DNA"/>
</dbReference>
<dbReference type="SUPFAM" id="SSF49452">
    <property type="entry name" value="Starch-binding domain-like"/>
    <property type="match status" value="1"/>
</dbReference>
<dbReference type="GO" id="GO:0009279">
    <property type="term" value="C:cell outer membrane"/>
    <property type="evidence" value="ECO:0007669"/>
    <property type="project" value="UniProtKB-SubCell"/>
</dbReference>
<proteinExistence type="predicted"/>
<comment type="subcellular location">
    <subcellularLocation>
        <location evidence="1">Cell outer membrane</location>
        <topology evidence="1">Multi-pass membrane protein</topology>
    </subcellularLocation>
</comment>
<dbReference type="eggNOG" id="COG1629">
    <property type="taxonomic scope" value="Bacteria"/>
</dbReference>
<keyword evidence="10" id="KW-1185">Reference proteome</keyword>
<dbReference type="Gene3D" id="2.60.40.1120">
    <property type="entry name" value="Carboxypeptidase-like, regulatory domain"/>
    <property type="match status" value="1"/>
</dbReference>
<dbReference type="KEGG" id="acm:AciX9_3737"/>
<accession>E8WVX9</accession>
<dbReference type="Gene3D" id="2.40.170.20">
    <property type="entry name" value="TonB-dependent receptor, beta-barrel domain"/>
    <property type="match status" value="1"/>
</dbReference>